<keyword evidence="2" id="KW-1185">Reference proteome</keyword>
<name>A0A067MGE1_BOTB1</name>
<organism evidence="1 2">
    <name type="scientific">Botryobasidium botryosum (strain FD-172 SS1)</name>
    <dbReference type="NCBI Taxonomy" id="930990"/>
    <lineage>
        <taxon>Eukaryota</taxon>
        <taxon>Fungi</taxon>
        <taxon>Dikarya</taxon>
        <taxon>Basidiomycota</taxon>
        <taxon>Agaricomycotina</taxon>
        <taxon>Agaricomycetes</taxon>
        <taxon>Cantharellales</taxon>
        <taxon>Botryobasidiaceae</taxon>
        <taxon>Botryobasidium</taxon>
    </lineage>
</organism>
<accession>A0A067MGE1</accession>
<evidence type="ECO:0000313" key="1">
    <source>
        <dbReference type="EMBL" id="KDQ10651.1"/>
    </source>
</evidence>
<dbReference type="AlphaFoldDB" id="A0A067MGE1"/>
<reference evidence="2" key="1">
    <citation type="journal article" date="2014" name="Proc. Natl. Acad. Sci. U.S.A.">
        <title>Extensive sampling of basidiomycete genomes demonstrates inadequacy of the white-rot/brown-rot paradigm for wood decay fungi.</title>
        <authorList>
            <person name="Riley R."/>
            <person name="Salamov A.A."/>
            <person name="Brown D.W."/>
            <person name="Nagy L.G."/>
            <person name="Floudas D."/>
            <person name="Held B.W."/>
            <person name="Levasseur A."/>
            <person name="Lombard V."/>
            <person name="Morin E."/>
            <person name="Otillar R."/>
            <person name="Lindquist E.A."/>
            <person name="Sun H."/>
            <person name="LaButti K.M."/>
            <person name="Schmutz J."/>
            <person name="Jabbour D."/>
            <person name="Luo H."/>
            <person name="Baker S.E."/>
            <person name="Pisabarro A.G."/>
            <person name="Walton J.D."/>
            <person name="Blanchette R.A."/>
            <person name="Henrissat B."/>
            <person name="Martin F."/>
            <person name="Cullen D."/>
            <person name="Hibbett D.S."/>
            <person name="Grigoriev I.V."/>
        </authorList>
    </citation>
    <scope>NUCLEOTIDE SEQUENCE [LARGE SCALE GENOMIC DNA]</scope>
    <source>
        <strain evidence="2">FD-172 SS1</strain>
    </source>
</reference>
<dbReference type="InParanoid" id="A0A067MGE1"/>
<dbReference type="EMBL" id="KL198065">
    <property type="protein sequence ID" value="KDQ10651.1"/>
    <property type="molecule type" value="Genomic_DNA"/>
</dbReference>
<proteinExistence type="predicted"/>
<dbReference type="InterPro" id="IPR032675">
    <property type="entry name" value="LRR_dom_sf"/>
</dbReference>
<protein>
    <recommendedName>
        <fullName evidence="3">F-box domain-containing protein</fullName>
    </recommendedName>
</protein>
<dbReference type="Gene3D" id="3.80.10.10">
    <property type="entry name" value="Ribonuclease Inhibitor"/>
    <property type="match status" value="1"/>
</dbReference>
<evidence type="ECO:0000313" key="2">
    <source>
        <dbReference type="Proteomes" id="UP000027195"/>
    </source>
</evidence>
<sequence length="324" mass="35875">MGVSLVLSTQEIQMDNMCWNPNPVSGPATLWPSAICISFGSSIFSSLTYTHIENVVYIHSQPSHLIEALNACPALERFQLTNTHFRSAFPDPTMQANLPFLKHFFLYEILLEAVQYILASITTPPTACLSLNLPNATIDTAFSPDVDYTTHFPNISRIRRLSVTSIFHFLKRDNVIVAGYDGPSTKRGDSAQLLTLELQSTQLPAMESVLSTLERLPMPVLESLELTGFTHAAFTTAKVSHLLAESTTVKTLSPRRETLRVCGSDVGVETLVEVVRSRQAFDCPLMELEIEDCKLIDRASVEQLEALGITVKWIEAEDDEDTAA</sequence>
<dbReference type="Proteomes" id="UP000027195">
    <property type="component" value="Unassembled WGS sequence"/>
</dbReference>
<dbReference type="SUPFAM" id="SSF52047">
    <property type="entry name" value="RNI-like"/>
    <property type="match status" value="1"/>
</dbReference>
<dbReference type="HOGENOM" id="CLU_857874_0_0_1"/>
<gene>
    <name evidence="1" type="ORF">BOTBODRAFT_147586</name>
</gene>
<evidence type="ECO:0008006" key="3">
    <source>
        <dbReference type="Google" id="ProtNLM"/>
    </source>
</evidence>